<dbReference type="AlphaFoldDB" id="A0A194S7B8"/>
<gene>
    <name evidence="2" type="ORF">RHOBADRAFT_42726</name>
</gene>
<dbReference type="Proteomes" id="UP000053890">
    <property type="component" value="Unassembled WGS sequence"/>
</dbReference>
<dbReference type="GeneID" id="28974551"/>
<dbReference type="OrthoDB" id="2526907at2759"/>
<proteinExistence type="predicted"/>
<evidence type="ECO:0000313" key="3">
    <source>
        <dbReference type="Proteomes" id="UP000053890"/>
    </source>
</evidence>
<dbReference type="RefSeq" id="XP_018272444.1">
    <property type="nucleotide sequence ID" value="XM_018414103.1"/>
</dbReference>
<keyword evidence="3" id="KW-1185">Reference proteome</keyword>
<evidence type="ECO:0000313" key="2">
    <source>
        <dbReference type="EMBL" id="KPV76395.1"/>
    </source>
</evidence>
<protein>
    <submittedName>
        <fullName evidence="2">Uncharacterized protein</fullName>
    </submittedName>
</protein>
<reference evidence="2 3" key="1">
    <citation type="journal article" date="2015" name="Front. Microbiol.">
        <title>Genome sequence of the plant growth promoting endophytic yeast Rhodotorula graminis WP1.</title>
        <authorList>
            <person name="Firrincieli A."/>
            <person name="Otillar R."/>
            <person name="Salamov A."/>
            <person name="Schmutz J."/>
            <person name="Khan Z."/>
            <person name="Redman R.S."/>
            <person name="Fleck N.D."/>
            <person name="Lindquist E."/>
            <person name="Grigoriev I.V."/>
            <person name="Doty S.L."/>
        </authorList>
    </citation>
    <scope>NUCLEOTIDE SEQUENCE [LARGE SCALE GENOMIC DNA]</scope>
    <source>
        <strain evidence="2 3">WP1</strain>
    </source>
</reference>
<feature type="compositionally biased region" description="Basic residues" evidence="1">
    <location>
        <begin position="1"/>
        <end position="11"/>
    </location>
</feature>
<sequence length="468" mass="49537">MPPRSNKKPRRVPSDTPEAATPPAQARSPSSSLAALPGDVLTRIARSLAYDDLATSSSPASRLVPLARTCKAASRAVAPVVEETLSLKSSSEVVEAAKRYKPKGGKQAIESGGAAGAKEVRALEISLQALYSSPPALSTLRTSCTSLFSLRPSSLSSLALSLSATSAPLQPFTALFPNPSTAFKALSSLANLASFTLAGAFLWLHDLVPLLSAWTHLSSLSLASLRGDCTRPPLSSAERPRTLRRLVVRESTLADEMVAWLLEDQTALVELEMGLPGCEGRAWDALGEVVGSVEVLKVWDRWGGAGGGRGSKRGKKDKGKAVAIAPAPEDIDELASDVEADDDDQVATFPPSPLLDLVSRTDSLRVLFLSASLLPSAPDPSSFYALLPHLDTLEELIIDDTPASRLSKAVEAVLAAPVDDDEPASLPKLTRLVSVVKKLKVDAQKHKNKALAKRCDARGIEWVVREGA</sequence>
<dbReference type="OMA" id="TDAMIAH"/>
<dbReference type="EMBL" id="KQ474076">
    <property type="protein sequence ID" value="KPV76395.1"/>
    <property type="molecule type" value="Genomic_DNA"/>
</dbReference>
<accession>A0A194S7B8</accession>
<dbReference type="Gene3D" id="3.80.10.10">
    <property type="entry name" value="Ribonuclease Inhibitor"/>
    <property type="match status" value="1"/>
</dbReference>
<organism evidence="2 3">
    <name type="scientific">Rhodotorula graminis (strain WP1)</name>
    <dbReference type="NCBI Taxonomy" id="578459"/>
    <lineage>
        <taxon>Eukaryota</taxon>
        <taxon>Fungi</taxon>
        <taxon>Dikarya</taxon>
        <taxon>Basidiomycota</taxon>
        <taxon>Pucciniomycotina</taxon>
        <taxon>Microbotryomycetes</taxon>
        <taxon>Sporidiobolales</taxon>
        <taxon>Sporidiobolaceae</taxon>
        <taxon>Rhodotorula</taxon>
    </lineage>
</organism>
<feature type="region of interest" description="Disordered" evidence="1">
    <location>
        <begin position="1"/>
        <end position="34"/>
    </location>
</feature>
<feature type="compositionally biased region" description="Low complexity" evidence="1">
    <location>
        <begin position="19"/>
        <end position="34"/>
    </location>
</feature>
<name>A0A194S7B8_RHOGW</name>
<dbReference type="InterPro" id="IPR032675">
    <property type="entry name" value="LRR_dom_sf"/>
</dbReference>
<evidence type="ECO:0000256" key="1">
    <source>
        <dbReference type="SAM" id="MobiDB-lite"/>
    </source>
</evidence>